<dbReference type="PaxDb" id="65489-OBART11G13210.1"/>
<keyword evidence="2" id="KW-1185">Reference proteome</keyword>
<dbReference type="Proteomes" id="UP000026960">
    <property type="component" value="Chromosome 11"/>
</dbReference>
<protein>
    <submittedName>
        <fullName evidence="1">Uncharacterized protein</fullName>
    </submittedName>
</protein>
<dbReference type="Gramene" id="OBART11G13210.1">
    <property type="protein sequence ID" value="OBART11G13210.1"/>
    <property type="gene ID" value="OBART11G13210"/>
</dbReference>
<reference evidence="1" key="2">
    <citation type="submission" date="2015-03" db="UniProtKB">
        <authorList>
            <consortium name="EnsemblPlants"/>
        </authorList>
    </citation>
    <scope>IDENTIFICATION</scope>
</reference>
<dbReference type="AlphaFoldDB" id="A0A0D3HLR2"/>
<accession>A0A0D3HLR2</accession>
<reference evidence="1" key="1">
    <citation type="journal article" date="2009" name="Rice">
        <title>De Novo Next Generation Sequencing of Plant Genomes.</title>
        <authorList>
            <person name="Rounsley S."/>
            <person name="Marri P.R."/>
            <person name="Yu Y."/>
            <person name="He R."/>
            <person name="Sisneros N."/>
            <person name="Goicoechea J.L."/>
            <person name="Lee S.J."/>
            <person name="Angelova A."/>
            <person name="Kudrna D."/>
            <person name="Luo M."/>
            <person name="Affourtit J."/>
            <person name="Desany B."/>
            <person name="Knight J."/>
            <person name="Niazi F."/>
            <person name="Egholm M."/>
            <person name="Wing R.A."/>
        </authorList>
    </citation>
    <scope>NUCLEOTIDE SEQUENCE [LARGE SCALE GENOMIC DNA]</scope>
    <source>
        <strain evidence="1">cv. IRGC 105608</strain>
    </source>
</reference>
<organism evidence="1">
    <name type="scientific">Oryza barthii</name>
    <dbReference type="NCBI Taxonomy" id="65489"/>
    <lineage>
        <taxon>Eukaryota</taxon>
        <taxon>Viridiplantae</taxon>
        <taxon>Streptophyta</taxon>
        <taxon>Embryophyta</taxon>
        <taxon>Tracheophyta</taxon>
        <taxon>Spermatophyta</taxon>
        <taxon>Magnoliopsida</taxon>
        <taxon>Liliopsida</taxon>
        <taxon>Poales</taxon>
        <taxon>Poaceae</taxon>
        <taxon>BOP clade</taxon>
        <taxon>Oryzoideae</taxon>
        <taxon>Oryzeae</taxon>
        <taxon>Oryzinae</taxon>
        <taxon>Oryza</taxon>
    </lineage>
</organism>
<sequence>MSVVVVYGFRLISCPASRRRFGWLVCSPAGGDNEREHAGAAVTVSRPAAAYLRAFSRCHCHTHIYALARMHKLSFSSQSHWTAA</sequence>
<name>A0A0D3HLR2_9ORYZ</name>
<dbReference type="EnsemblPlants" id="OBART11G13210.1">
    <property type="protein sequence ID" value="OBART11G13210.1"/>
    <property type="gene ID" value="OBART11G13210"/>
</dbReference>
<dbReference type="HOGENOM" id="CLU_2531024_0_0_1"/>
<proteinExistence type="predicted"/>
<evidence type="ECO:0000313" key="1">
    <source>
        <dbReference type="EnsemblPlants" id="OBART11G13210.1"/>
    </source>
</evidence>
<evidence type="ECO:0000313" key="2">
    <source>
        <dbReference type="Proteomes" id="UP000026960"/>
    </source>
</evidence>